<comment type="caution">
    <text evidence="2">The sequence shown here is derived from an EMBL/GenBank/DDBJ whole genome shotgun (WGS) entry which is preliminary data.</text>
</comment>
<name>A0AAD7NX46_9AGAR</name>
<accession>A0AAD7NX46</accession>
<proteinExistence type="predicted"/>
<sequence>MLPMHLVNSTFHLHGGVGGSGGGAGSQGTGGNGGIGEGPTVKIDSVETLHMNYQYVGSMPLAFPRARIFLNIGRAPEIDNLLKLPVVRRETLYLAKQLVFRRGYRIHAARLNGRAVAVKVFNGLRAREDRDASASCSTTLWDPNFLQLLGCSSSTSPELFLVYHDDLNRSAEEWVASVLREELLRCVIVGVTMSGLCYLSNKGDLLRDLDPEDFDLLIVTNGEVKISIRTENLPKEDTRMRHVGTNAHLALLDDLCQRAFKEANHLLYRDQVYQTPESVASSIDKAPASSDWARVELEGICGRLDSSQRRELIWKPSKRHANLIQISQEIHSFLLCLRSSSRNYVRHYDDRGAAAYHQCPGYRREEIWLSTTLDRSVILSHSRPRHLEICTVCGHVVDYNAAPQRGSADDQWPPQLKDWVAKCLGQMTDTNRTEAQSELRGMIADAFATHTLWTTDWAGIQLKALLHQRNMANLKRKW</sequence>
<dbReference type="Proteomes" id="UP001215598">
    <property type="component" value="Unassembled WGS sequence"/>
</dbReference>
<feature type="region of interest" description="Disordered" evidence="1">
    <location>
        <begin position="18"/>
        <end position="37"/>
    </location>
</feature>
<organism evidence="2 3">
    <name type="scientific">Mycena metata</name>
    <dbReference type="NCBI Taxonomy" id="1033252"/>
    <lineage>
        <taxon>Eukaryota</taxon>
        <taxon>Fungi</taxon>
        <taxon>Dikarya</taxon>
        <taxon>Basidiomycota</taxon>
        <taxon>Agaricomycotina</taxon>
        <taxon>Agaricomycetes</taxon>
        <taxon>Agaricomycetidae</taxon>
        <taxon>Agaricales</taxon>
        <taxon>Marasmiineae</taxon>
        <taxon>Mycenaceae</taxon>
        <taxon>Mycena</taxon>
    </lineage>
</organism>
<gene>
    <name evidence="2" type="ORF">B0H16DRAFT_1449138</name>
</gene>
<dbReference type="EMBL" id="JARKIB010000007">
    <property type="protein sequence ID" value="KAJ7778556.1"/>
    <property type="molecule type" value="Genomic_DNA"/>
</dbReference>
<evidence type="ECO:0000313" key="3">
    <source>
        <dbReference type="Proteomes" id="UP001215598"/>
    </source>
</evidence>
<evidence type="ECO:0000256" key="1">
    <source>
        <dbReference type="SAM" id="MobiDB-lite"/>
    </source>
</evidence>
<dbReference type="InterPro" id="IPR011009">
    <property type="entry name" value="Kinase-like_dom_sf"/>
</dbReference>
<reference evidence="2" key="1">
    <citation type="submission" date="2023-03" db="EMBL/GenBank/DDBJ databases">
        <title>Massive genome expansion in bonnet fungi (Mycena s.s.) driven by repeated elements and novel gene families across ecological guilds.</title>
        <authorList>
            <consortium name="Lawrence Berkeley National Laboratory"/>
            <person name="Harder C.B."/>
            <person name="Miyauchi S."/>
            <person name="Viragh M."/>
            <person name="Kuo A."/>
            <person name="Thoen E."/>
            <person name="Andreopoulos B."/>
            <person name="Lu D."/>
            <person name="Skrede I."/>
            <person name="Drula E."/>
            <person name="Henrissat B."/>
            <person name="Morin E."/>
            <person name="Kohler A."/>
            <person name="Barry K."/>
            <person name="LaButti K."/>
            <person name="Morin E."/>
            <person name="Salamov A."/>
            <person name="Lipzen A."/>
            <person name="Mereny Z."/>
            <person name="Hegedus B."/>
            <person name="Baldrian P."/>
            <person name="Stursova M."/>
            <person name="Weitz H."/>
            <person name="Taylor A."/>
            <person name="Grigoriev I.V."/>
            <person name="Nagy L.G."/>
            <person name="Martin F."/>
            <person name="Kauserud H."/>
        </authorList>
    </citation>
    <scope>NUCLEOTIDE SEQUENCE</scope>
    <source>
        <strain evidence="2">CBHHK182m</strain>
    </source>
</reference>
<keyword evidence="3" id="KW-1185">Reference proteome</keyword>
<dbReference type="AlphaFoldDB" id="A0AAD7NX46"/>
<evidence type="ECO:0000313" key="2">
    <source>
        <dbReference type="EMBL" id="KAJ7778556.1"/>
    </source>
</evidence>
<protein>
    <submittedName>
        <fullName evidence="2">Uncharacterized protein</fullName>
    </submittedName>
</protein>
<dbReference type="SUPFAM" id="SSF56112">
    <property type="entry name" value="Protein kinase-like (PK-like)"/>
    <property type="match status" value="1"/>
</dbReference>